<evidence type="ECO:0000313" key="4">
    <source>
        <dbReference type="Proteomes" id="UP001417504"/>
    </source>
</evidence>
<accession>A0AAP0JQZ4</accession>
<sequence>MVEIRVDWKRREAEGLKKEKKNSGVLDSWEEGRPSGDNIVDPKQIYFLVSLRLEIVPRKLILLLVVVVVGSCVGGEGVVAVRALEGKGGGDGLCVGGEKGTRMAHSKKLVTGEETGNTVGLHGGYRGRRPQTTSYRKSKESVCIMDTSDVNEEQEVDGEDEGDEGENEDQEEVDEEGENQVEEGEQEDSEEVEVRSHGKAREADMASAFKMANDVLMHLIGKGVASSATTTSGGNEPTRKSEHDSHATQSQSHTNANESGSSKHREHGKLQHKKKRSKTNE</sequence>
<feature type="compositionally biased region" description="Acidic residues" evidence="1">
    <location>
        <begin position="149"/>
        <end position="191"/>
    </location>
</feature>
<feature type="region of interest" description="Disordered" evidence="1">
    <location>
        <begin position="112"/>
        <end position="200"/>
    </location>
</feature>
<evidence type="ECO:0000256" key="2">
    <source>
        <dbReference type="SAM" id="Phobius"/>
    </source>
</evidence>
<feature type="transmembrane region" description="Helical" evidence="2">
    <location>
        <begin position="60"/>
        <end position="84"/>
    </location>
</feature>
<keyword evidence="2" id="KW-0812">Transmembrane</keyword>
<feature type="region of interest" description="Disordered" evidence="1">
    <location>
        <begin position="226"/>
        <end position="281"/>
    </location>
</feature>
<protein>
    <submittedName>
        <fullName evidence="3">Uncharacterized protein</fullName>
    </submittedName>
</protein>
<feature type="compositionally biased region" description="Polar residues" evidence="1">
    <location>
        <begin position="247"/>
        <end position="260"/>
    </location>
</feature>
<gene>
    <name evidence="3" type="ORF">Sjap_008039</name>
</gene>
<feature type="compositionally biased region" description="Polar residues" evidence="1">
    <location>
        <begin position="226"/>
        <end position="235"/>
    </location>
</feature>
<comment type="caution">
    <text evidence="3">The sequence shown here is derived from an EMBL/GenBank/DDBJ whole genome shotgun (WGS) entry which is preliminary data.</text>
</comment>
<keyword evidence="4" id="KW-1185">Reference proteome</keyword>
<feature type="compositionally biased region" description="Basic residues" evidence="1">
    <location>
        <begin position="262"/>
        <end position="281"/>
    </location>
</feature>
<evidence type="ECO:0000313" key="3">
    <source>
        <dbReference type="EMBL" id="KAK9137445.1"/>
    </source>
</evidence>
<keyword evidence="2" id="KW-0472">Membrane</keyword>
<organism evidence="3 4">
    <name type="scientific">Stephania japonica</name>
    <dbReference type="NCBI Taxonomy" id="461633"/>
    <lineage>
        <taxon>Eukaryota</taxon>
        <taxon>Viridiplantae</taxon>
        <taxon>Streptophyta</taxon>
        <taxon>Embryophyta</taxon>
        <taxon>Tracheophyta</taxon>
        <taxon>Spermatophyta</taxon>
        <taxon>Magnoliopsida</taxon>
        <taxon>Ranunculales</taxon>
        <taxon>Menispermaceae</taxon>
        <taxon>Menispermoideae</taxon>
        <taxon>Cissampelideae</taxon>
        <taxon>Stephania</taxon>
    </lineage>
</organism>
<proteinExistence type="predicted"/>
<keyword evidence="2" id="KW-1133">Transmembrane helix</keyword>
<feature type="compositionally biased region" description="Basic and acidic residues" evidence="1">
    <location>
        <begin position="237"/>
        <end position="246"/>
    </location>
</feature>
<dbReference type="AlphaFoldDB" id="A0AAP0JQZ4"/>
<name>A0AAP0JQZ4_9MAGN</name>
<dbReference type="Proteomes" id="UP001417504">
    <property type="component" value="Unassembled WGS sequence"/>
</dbReference>
<reference evidence="3 4" key="1">
    <citation type="submission" date="2024-01" db="EMBL/GenBank/DDBJ databases">
        <title>Genome assemblies of Stephania.</title>
        <authorList>
            <person name="Yang L."/>
        </authorList>
    </citation>
    <scope>NUCLEOTIDE SEQUENCE [LARGE SCALE GENOMIC DNA]</scope>
    <source>
        <strain evidence="3">QJT</strain>
        <tissue evidence="3">Leaf</tissue>
    </source>
</reference>
<dbReference type="EMBL" id="JBBNAE010000003">
    <property type="protein sequence ID" value="KAK9137445.1"/>
    <property type="molecule type" value="Genomic_DNA"/>
</dbReference>
<evidence type="ECO:0000256" key="1">
    <source>
        <dbReference type="SAM" id="MobiDB-lite"/>
    </source>
</evidence>